<dbReference type="Gene3D" id="3.30.450.40">
    <property type="match status" value="1"/>
</dbReference>
<organism evidence="4 5">
    <name type="scientific">Clostridium tanneri</name>
    <dbReference type="NCBI Taxonomy" id="3037988"/>
    <lineage>
        <taxon>Bacteria</taxon>
        <taxon>Bacillati</taxon>
        <taxon>Bacillota</taxon>
        <taxon>Clostridia</taxon>
        <taxon>Eubacteriales</taxon>
        <taxon>Clostridiaceae</taxon>
        <taxon>Clostridium</taxon>
    </lineage>
</organism>
<keyword evidence="1" id="KW-0175">Coiled coil</keyword>
<dbReference type="EMBL" id="JARUJP010000014">
    <property type="protein sequence ID" value="MDW8801912.1"/>
    <property type="molecule type" value="Genomic_DNA"/>
</dbReference>
<dbReference type="InterPro" id="IPR037522">
    <property type="entry name" value="HD_GYP_dom"/>
</dbReference>
<dbReference type="InterPro" id="IPR003018">
    <property type="entry name" value="GAF"/>
</dbReference>
<comment type="caution">
    <text evidence="4">The sequence shown here is derived from an EMBL/GenBank/DDBJ whole genome shotgun (WGS) entry which is preliminary data.</text>
</comment>
<feature type="domain" description="HD-GYP" evidence="3">
    <location>
        <begin position="438"/>
        <end position="650"/>
    </location>
</feature>
<dbReference type="InterPro" id="IPR052020">
    <property type="entry name" value="Cyclic_di-GMP/3'3'-cGAMP_PDE"/>
</dbReference>
<evidence type="ECO:0000313" key="5">
    <source>
        <dbReference type="Proteomes" id="UP001281656"/>
    </source>
</evidence>
<evidence type="ECO:0000313" key="4">
    <source>
        <dbReference type="EMBL" id="MDW8801912.1"/>
    </source>
</evidence>
<dbReference type="SMART" id="SM00471">
    <property type="entry name" value="HDc"/>
    <property type="match status" value="1"/>
</dbReference>
<dbReference type="SUPFAM" id="SSF55781">
    <property type="entry name" value="GAF domain-like"/>
    <property type="match status" value="1"/>
</dbReference>
<keyword evidence="2" id="KW-0472">Membrane</keyword>
<accession>A0ABU4JUX6</accession>
<dbReference type="Gene3D" id="1.10.3210.10">
    <property type="entry name" value="Hypothetical protein af1432"/>
    <property type="match status" value="1"/>
</dbReference>
<dbReference type="SUPFAM" id="SSF109604">
    <property type="entry name" value="HD-domain/PDEase-like"/>
    <property type="match status" value="1"/>
</dbReference>
<feature type="coiled-coil region" evidence="1">
    <location>
        <begin position="70"/>
        <end position="111"/>
    </location>
</feature>
<dbReference type="Pfam" id="PF13185">
    <property type="entry name" value="GAF_2"/>
    <property type="match status" value="1"/>
</dbReference>
<evidence type="ECO:0000256" key="2">
    <source>
        <dbReference type="SAM" id="Phobius"/>
    </source>
</evidence>
<proteinExistence type="predicted"/>
<dbReference type="InterPro" id="IPR003607">
    <property type="entry name" value="HD/PDEase_dom"/>
</dbReference>
<evidence type="ECO:0000256" key="1">
    <source>
        <dbReference type="SAM" id="Coils"/>
    </source>
</evidence>
<evidence type="ECO:0000259" key="3">
    <source>
        <dbReference type="PROSITE" id="PS51832"/>
    </source>
</evidence>
<sequence length="653" mass="75618">MKNSKSIVSIYKKHISIIITLIITVIISIFTLLFINLHSNYENINLINILGKQRMLTQIIVKEVNRVYELNSAAEKYRDNEKEISSIEIKLEKTLNNLEKYRNEYRERYETIGHGYVTFNDKRIRFENVLQDLQPILSEHEKVWPQFDNAVNIVLKEKGNTNLLYEGVKYINENNETLLKYSNDITNIVSKYTHHRNLVRLYLTILLCIITLVFLSIFFNNAYKNLFIPITQLYKGMEEVGITDLDISAVKMNNAEFAPVFSEVKRVFNKFNSIILLIENLGRNIPFKDILNYIFDSFIEYIPYTYIGIALIKDDGKSIQASYGVSGKNHENLPKRLLGFKTSIERTSLGKIIEYGKERIINDLEMYVSNSEVTEYNRILLEEGIRSSITLPLKNDKEVVGIIFFSSNIKNVYKKEHVKFLKTLANSIMLSLEEDIIIDDMIISSTLALATLTEERDSDTGDHLNRMKSYSRIIAQLLSKDKKYAEIIDMQYIDNIERFSPLHDIGKVAIKDDILLKPSKLTEDEFETMKTHTIYGGKVLRRAEENLKKSGRNIFKIGIEIAEGHHEKWDGSGYPYGRRGEDIPLSARIVAIADVFDALTSNRPYKKAFTFEESTKIIYEGSGKHFDPYIINVFLNNIDVIKSEYNKYFALTK</sequence>
<feature type="transmembrane region" description="Helical" evidence="2">
    <location>
        <begin position="15"/>
        <end position="35"/>
    </location>
</feature>
<dbReference type="Pfam" id="PF13487">
    <property type="entry name" value="HD_5"/>
    <property type="match status" value="1"/>
</dbReference>
<feature type="transmembrane region" description="Helical" evidence="2">
    <location>
        <begin position="201"/>
        <end position="219"/>
    </location>
</feature>
<dbReference type="PANTHER" id="PTHR45228">
    <property type="entry name" value="CYCLIC DI-GMP PHOSPHODIESTERASE TM_0186-RELATED"/>
    <property type="match status" value="1"/>
</dbReference>
<dbReference type="CDD" id="cd00077">
    <property type="entry name" value="HDc"/>
    <property type="match status" value="1"/>
</dbReference>
<dbReference type="PROSITE" id="PS51832">
    <property type="entry name" value="HD_GYP"/>
    <property type="match status" value="1"/>
</dbReference>
<dbReference type="RefSeq" id="WP_318798318.1">
    <property type="nucleotide sequence ID" value="NZ_JARUJP010000014.1"/>
</dbReference>
<keyword evidence="2" id="KW-0812">Transmembrane</keyword>
<gene>
    <name evidence="4" type="ORF">P8V03_12215</name>
</gene>
<name>A0ABU4JUX6_9CLOT</name>
<protein>
    <submittedName>
        <fullName evidence="4">HD domain-containing protein</fullName>
    </submittedName>
</protein>
<keyword evidence="2" id="KW-1133">Transmembrane helix</keyword>
<keyword evidence="5" id="KW-1185">Reference proteome</keyword>
<reference evidence="4 5" key="1">
    <citation type="submission" date="2023-04" db="EMBL/GenBank/DDBJ databases">
        <title>Clostridium tannerae sp. nov., isolated from the fecal material of an alpaca.</title>
        <authorList>
            <person name="Miller S."/>
            <person name="Hendry M."/>
            <person name="King J."/>
            <person name="Sankaranarayanan K."/>
            <person name="Lawson P.A."/>
        </authorList>
    </citation>
    <scope>NUCLEOTIDE SEQUENCE [LARGE SCALE GENOMIC DNA]</scope>
    <source>
        <strain evidence="4 5">A1-XYC3</strain>
    </source>
</reference>
<dbReference type="Proteomes" id="UP001281656">
    <property type="component" value="Unassembled WGS sequence"/>
</dbReference>
<dbReference type="InterPro" id="IPR029016">
    <property type="entry name" value="GAF-like_dom_sf"/>
</dbReference>